<protein>
    <recommendedName>
        <fullName evidence="1">Glycoside hydrolase family 38 N-terminal domain-containing protein</fullName>
    </recommendedName>
</protein>
<dbReference type="GO" id="GO:0006013">
    <property type="term" value="P:mannose metabolic process"/>
    <property type="evidence" value="ECO:0007669"/>
    <property type="project" value="InterPro"/>
</dbReference>
<feature type="domain" description="Glycoside hydrolase family 38 N-terminal" evidence="1">
    <location>
        <begin position="46"/>
        <end position="194"/>
    </location>
</feature>
<dbReference type="InterPro" id="IPR027291">
    <property type="entry name" value="Glyco_hydro_38_N_sf"/>
</dbReference>
<dbReference type="GO" id="GO:0006491">
    <property type="term" value="P:N-glycan processing"/>
    <property type="evidence" value="ECO:0007669"/>
    <property type="project" value="TreeGrafter"/>
</dbReference>
<evidence type="ECO:0000313" key="3">
    <source>
        <dbReference type="Proteomes" id="UP000694541"/>
    </source>
</evidence>
<accession>A0A8B9NEH5</accession>
<dbReference type="Ensembl" id="ENSANIT00000023924.1">
    <property type="protein sequence ID" value="ENSANIP00000023153.1"/>
    <property type="gene ID" value="ENSANIG00000015747.1"/>
</dbReference>
<dbReference type="Gene3D" id="3.20.110.10">
    <property type="entry name" value="Glycoside hydrolase 38, N terminal domain"/>
    <property type="match status" value="1"/>
</dbReference>
<dbReference type="GO" id="GO:0000139">
    <property type="term" value="C:Golgi membrane"/>
    <property type="evidence" value="ECO:0007669"/>
    <property type="project" value="TreeGrafter"/>
</dbReference>
<dbReference type="InterPro" id="IPR011330">
    <property type="entry name" value="Glyco_hydro/deAcase_b/a-brl"/>
</dbReference>
<evidence type="ECO:0000259" key="1">
    <source>
        <dbReference type="Pfam" id="PF01074"/>
    </source>
</evidence>
<name>A0A8B9NEH5_9AVES</name>
<dbReference type="SUPFAM" id="SSF88713">
    <property type="entry name" value="Glycoside hydrolase/deacetylase"/>
    <property type="match status" value="1"/>
</dbReference>
<keyword evidence="3" id="KW-1185">Reference proteome</keyword>
<dbReference type="PANTHER" id="PTHR11607">
    <property type="entry name" value="ALPHA-MANNOSIDASE"/>
    <property type="match status" value="1"/>
</dbReference>
<dbReference type="InterPro" id="IPR000602">
    <property type="entry name" value="Glyco_hydro_38_N"/>
</dbReference>
<proteinExistence type="predicted"/>
<organism evidence="2 3">
    <name type="scientific">Accipiter nisus</name>
    <name type="common">Eurasian sparrowhawk</name>
    <dbReference type="NCBI Taxonomy" id="211598"/>
    <lineage>
        <taxon>Eukaryota</taxon>
        <taxon>Metazoa</taxon>
        <taxon>Chordata</taxon>
        <taxon>Craniata</taxon>
        <taxon>Vertebrata</taxon>
        <taxon>Euteleostomi</taxon>
        <taxon>Archelosauria</taxon>
        <taxon>Archosauria</taxon>
        <taxon>Dinosauria</taxon>
        <taxon>Saurischia</taxon>
        <taxon>Theropoda</taxon>
        <taxon>Coelurosauria</taxon>
        <taxon>Aves</taxon>
        <taxon>Neognathae</taxon>
        <taxon>Neoaves</taxon>
        <taxon>Telluraves</taxon>
        <taxon>Accipitrimorphae</taxon>
        <taxon>Accipitriformes</taxon>
        <taxon>Accipitridae</taxon>
        <taxon>Accipitrinae</taxon>
        <taxon>Accipiter</taxon>
    </lineage>
</organism>
<dbReference type="PANTHER" id="PTHR11607:SF69">
    <property type="entry name" value="ALPHA-MANNOSIDASE 2"/>
    <property type="match status" value="1"/>
</dbReference>
<sequence length="215" mass="25393">MRDAATTYFFSQSLVTNLPFINVAEHVVQGLMLLCLPPFFTVNVYQTQHILNNMVIKLQEDNRRKFMWSEISYFSKWWDGIDSQKKDAVKRLIKDGQFEIVTGGWVMPDEASPHYFALIDQLIEGHQWLEKNLGVKPKSGWAIDPFGHSPTMAYLLKRTGFSNMLIQRVHYSVKKHFAMQKTLEFFWRQNWGMVFFPLCQFILLIYTGKIWRELE</sequence>
<reference evidence="2" key="1">
    <citation type="submission" date="2025-08" db="UniProtKB">
        <authorList>
            <consortium name="Ensembl"/>
        </authorList>
    </citation>
    <scope>IDENTIFICATION</scope>
</reference>
<dbReference type="InterPro" id="IPR050843">
    <property type="entry name" value="Glycosyl_Hydrlase_38"/>
</dbReference>
<dbReference type="GO" id="GO:0004559">
    <property type="term" value="F:alpha-mannosidase activity"/>
    <property type="evidence" value="ECO:0007669"/>
    <property type="project" value="InterPro"/>
</dbReference>
<dbReference type="Proteomes" id="UP000694541">
    <property type="component" value="Unplaced"/>
</dbReference>
<dbReference type="Pfam" id="PF01074">
    <property type="entry name" value="Glyco_hydro_38N"/>
    <property type="match status" value="1"/>
</dbReference>
<reference evidence="2" key="2">
    <citation type="submission" date="2025-09" db="UniProtKB">
        <authorList>
            <consortium name="Ensembl"/>
        </authorList>
    </citation>
    <scope>IDENTIFICATION</scope>
</reference>
<evidence type="ECO:0000313" key="2">
    <source>
        <dbReference type="Ensembl" id="ENSANIP00000023153.1"/>
    </source>
</evidence>
<dbReference type="AlphaFoldDB" id="A0A8B9NEH5"/>